<name>A0A7H0LD29_9SPHN</name>
<dbReference type="RefSeq" id="WP_187759931.1">
    <property type="nucleotide sequence ID" value="NZ_CP061038.1"/>
</dbReference>
<keyword evidence="2" id="KW-1133">Transmembrane helix</keyword>
<feature type="transmembrane region" description="Helical" evidence="2">
    <location>
        <begin position="48"/>
        <end position="69"/>
    </location>
</feature>
<proteinExistence type="predicted"/>
<feature type="transmembrane region" description="Helical" evidence="2">
    <location>
        <begin position="226"/>
        <end position="247"/>
    </location>
</feature>
<evidence type="ECO:0000313" key="4">
    <source>
        <dbReference type="Proteomes" id="UP000516148"/>
    </source>
</evidence>
<accession>A0A7H0LD29</accession>
<dbReference type="KEGG" id="spap:H3Z74_12135"/>
<keyword evidence="4" id="KW-1185">Reference proteome</keyword>
<evidence type="ECO:0000256" key="2">
    <source>
        <dbReference type="SAM" id="Phobius"/>
    </source>
</evidence>
<protein>
    <submittedName>
        <fullName evidence="3">Uncharacterized protein</fullName>
    </submittedName>
</protein>
<dbReference type="AlphaFoldDB" id="A0A7H0LD29"/>
<gene>
    <name evidence="3" type="ORF">H3Z74_12135</name>
</gene>
<feature type="transmembrane region" description="Helical" evidence="2">
    <location>
        <begin position="20"/>
        <end position="42"/>
    </location>
</feature>
<feature type="region of interest" description="Disordered" evidence="1">
    <location>
        <begin position="172"/>
        <end position="201"/>
    </location>
</feature>
<evidence type="ECO:0000256" key="1">
    <source>
        <dbReference type="SAM" id="MobiDB-lite"/>
    </source>
</evidence>
<dbReference type="EMBL" id="CP061038">
    <property type="protein sequence ID" value="QNQ07582.1"/>
    <property type="molecule type" value="Genomic_DNA"/>
</dbReference>
<dbReference type="Proteomes" id="UP000516148">
    <property type="component" value="Chromosome"/>
</dbReference>
<feature type="compositionally biased region" description="Basic and acidic residues" evidence="1">
    <location>
        <begin position="175"/>
        <end position="184"/>
    </location>
</feature>
<reference evidence="3 4" key="1">
    <citation type="submission" date="2020-09" db="EMBL/GenBank/DDBJ databases">
        <title>Sphingomonas sp., a new species isolated from pork steak.</title>
        <authorList>
            <person name="Heidler von Heilborn D."/>
        </authorList>
    </citation>
    <scope>NUCLEOTIDE SEQUENCE [LARGE SCALE GENOMIC DNA]</scope>
    <source>
        <strain evidence="4">S8-3T</strain>
    </source>
</reference>
<sequence>MQSESSSTLPKARFNPRRFIFLAALWITIGAFFGFIVAGANGVAPDSWIPFVVFGFIAASFLFSSLFVASMSRNLKPILESAQGGIAKRILESAKGGISPGRRVLARVGKLQEAGLTVSNFKHLFIFTLTVFPEHDAPYETVIRQFITMGELPNFYTGRFVVFVEDAESPGYGLIDKDPPEDWQQKAAEPPDTYKTQKAERSYPDKGTGLLGGELHLSARMSPARLTANVIATLVFLVLGFLAPFALVTGGIDTVATFVQDLPKTLTGRDEGNFDREKLRKVYDRAVAYAGNRQIHSMNIYKGYVKLTIENPARENAYDDVVMRGAVVDSRPDGTSASIKPEETFRISDTNFATLEHALGDALMHGDKNQLLYIGFRNRSEASTIRNNNTSGITIDERKFIVVTVGFDGDYGSTSRTYDVATGQFLN</sequence>
<evidence type="ECO:0000313" key="3">
    <source>
        <dbReference type="EMBL" id="QNQ07582.1"/>
    </source>
</evidence>
<organism evidence="3 4">
    <name type="scientific">Sphingomonas alpina</name>
    <dbReference type="NCBI Taxonomy" id="653931"/>
    <lineage>
        <taxon>Bacteria</taxon>
        <taxon>Pseudomonadati</taxon>
        <taxon>Pseudomonadota</taxon>
        <taxon>Alphaproteobacteria</taxon>
        <taxon>Sphingomonadales</taxon>
        <taxon>Sphingomonadaceae</taxon>
        <taxon>Sphingomonas</taxon>
    </lineage>
</organism>
<keyword evidence="2" id="KW-0472">Membrane</keyword>
<keyword evidence="2" id="KW-0812">Transmembrane</keyword>